<dbReference type="PROSITE" id="PS50095">
    <property type="entry name" value="PLAT"/>
    <property type="match status" value="1"/>
</dbReference>
<reference evidence="5" key="1">
    <citation type="submission" date="2025-08" db="UniProtKB">
        <authorList>
            <consortium name="RefSeq"/>
        </authorList>
    </citation>
    <scope>IDENTIFICATION</scope>
    <source>
        <strain evidence="5">J_2021</strain>
        <tissue evidence="5">Erythrocytes</tissue>
    </source>
</reference>
<feature type="region of interest" description="Disordered" evidence="3">
    <location>
        <begin position="558"/>
        <end position="585"/>
    </location>
</feature>
<dbReference type="PANTHER" id="PTHR45901:SF3">
    <property type="entry name" value="LIPOXYGENASE HOMOLOGY DOMAIN-CONTAINING PROTEIN 1"/>
    <property type="match status" value="1"/>
</dbReference>
<dbReference type="PANTHER" id="PTHR45901">
    <property type="entry name" value="PROTEIN CBG12474"/>
    <property type="match status" value="1"/>
</dbReference>
<protein>
    <submittedName>
        <fullName evidence="5">Uncharacterized protein LOC108701546</fullName>
    </submittedName>
</protein>
<dbReference type="Gene3D" id="1.25.40.20">
    <property type="entry name" value="Ankyrin repeat-containing domain"/>
    <property type="match status" value="1"/>
</dbReference>
<evidence type="ECO:0000256" key="2">
    <source>
        <dbReference type="PROSITE-ProRule" id="PRU00152"/>
    </source>
</evidence>
<dbReference type="InterPro" id="IPR036392">
    <property type="entry name" value="PLAT/LH2_dom_sf"/>
</dbReference>
<dbReference type="InterPro" id="IPR002110">
    <property type="entry name" value="Ankyrin_rpt"/>
</dbReference>
<dbReference type="OrthoDB" id="19174at2759"/>
<feature type="region of interest" description="Disordered" evidence="3">
    <location>
        <begin position="603"/>
        <end position="627"/>
    </location>
</feature>
<dbReference type="AlphaFoldDB" id="A0A1L8EXM4"/>
<dbReference type="InterPro" id="IPR036770">
    <property type="entry name" value="Ankyrin_rpt-contain_sf"/>
</dbReference>
<evidence type="ECO:0000313" key="5">
    <source>
        <dbReference type="RefSeq" id="XP_018091832.1"/>
    </source>
</evidence>
<dbReference type="Bgee" id="108701546">
    <property type="expression patterns" value="Expressed in testis and 2 other cell types or tissues"/>
</dbReference>
<accession>A0A1L8EXM4</accession>
<feature type="compositionally biased region" description="Basic and acidic residues" evidence="3">
    <location>
        <begin position="504"/>
        <end position="515"/>
    </location>
</feature>
<dbReference type="Proteomes" id="UP000186698">
    <property type="component" value="Chromosome 9_10L"/>
</dbReference>
<feature type="region of interest" description="Disordered" evidence="3">
    <location>
        <begin position="698"/>
        <end position="735"/>
    </location>
</feature>
<dbReference type="SUPFAM" id="SSF48403">
    <property type="entry name" value="Ankyrin repeat"/>
    <property type="match status" value="1"/>
</dbReference>
<dbReference type="PROSITE" id="PS50088">
    <property type="entry name" value="ANK_REPEAT"/>
    <property type="match status" value="1"/>
</dbReference>
<gene>
    <name evidence="5" type="primary">LOC108701546</name>
</gene>
<feature type="repeat" description="ANK" evidence="1">
    <location>
        <begin position="813"/>
        <end position="845"/>
    </location>
</feature>
<sequence length="865" mass="96533">MATHNIHLREQQRTAMGYYVPSSIVINQVAARLKHYVDVQRKEAGFDLGAAVRLDRYRLYQHPKSPDGPCTQSSRQYSLDNQIEAMLRLHASKADEEWNRELNTFQDRKQHVQRKIKKKIISFSGPEQNPHLSLRRGHFKQSRTDSYWDHYHLPPPDISQGEFTRLLCSAAKLIVTTTPEDQKQQVPSGRKQLHCSLPHVPKASISLKIPSSGQEANDSTGASQDETICIDDNESMNQKAELSDTHEEEVDYKITVHTGSISKSQGRQVLLITMVGESGRSKTLCLEKSSTNHSPFCAGQVDVFQMKAKDVGKVKYIITGIRRRDKSCRYYCRTITVRKNTDEVYLFPCNRWFASANTVVHGAPYCMEWSPVEDEEDTSKGLQNMKPKPDKLQQSSILAKAYKYDVTSQQTCEEVEILQSVSNDAEPTEKEHQSYGLKKETSSKAEINMTDPSALLNKNSSKPVRKCSTNGSSTQGSRLTSSAAENPCDDLHKSTTSDTSLQGEDNRDYRKDEPQSGKASIPASYIFFSLDIRNISTPDAEPVGHSWIEDSINSNYKHKPKLATPDNKAQIEPSSSSGTHLDEGINRNSSQFTLLQQILSDPAVNSSTASDSYPIYSSPEEQENAQITVSRSDRLFSEENIIPSADIGQTSSSQCQHSSPTTQTSGCPPEEDQGSFVSDTTLDEEYLFSDTSLMLSLSDENSENLSSQSEAEGASNRSADKHREGAFKPVQKTPTKVNSEMAQIFQKALDAVEREDSTKLKHMCEQHFFLLSSTDKEGRTLLHHAASRDKTAICQLLLDSTIGLMNIDRQDTFGKTALHYAVQNGSSGTIKVLVNNRANYDIPDGYSRTVLDAALQKLHEVSNKD</sequence>
<dbReference type="SMART" id="SM00248">
    <property type="entry name" value="ANK"/>
    <property type="match status" value="2"/>
</dbReference>
<dbReference type="PROSITE" id="PS50297">
    <property type="entry name" value="ANK_REP_REGION"/>
    <property type="match status" value="1"/>
</dbReference>
<dbReference type="InterPro" id="IPR001024">
    <property type="entry name" value="PLAT/LH2_dom"/>
</dbReference>
<feature type="region of interest" description="Disordered" evidence="3">
    <location>
        <begin position="420"/>
        <end position="518"/>
    </location>
</feature>
<feature type="compositionally biased region" description="Basic and acidic residues" evidence="3">
    <location>
        <begin position="427"/>
        <end position="443"/>
    </location>
</feature>
<keyword evidence="1" id="KW-0040">ANK repeat</keyword>
<dbReference type="Pfam" id="PF01477">
    <property type="entry name" value="PLAT"/>
    <property type="match status" value="1"/>
</dbReference>
<dbReference type="InterPro" id="IPR052970">
    <property type="entry name" value="Inner_ear_hair_cell_LOXHD"/>
</dbReference>
<feature type="compositionally biased region" description="Polar residues" evidence="3">
    <location>
        <begin position="647"/>
        <end position="666"/>
    </location>
</feature>
<dbReference type="RefSeq" id="XP_018091832.1">
    <property type="nucleotide sequence ID" value="XM_018236343.2"/>
</dbReference>
<dbReference type="SUPFAM" id="SSF49723">
    <property type="entry name" value="Lipase/lipooxygenase domain (PLAT/LH2 domain)"/>
    <property type="match status" value="1"/>
</dbReference>
<keyword evidence="4" id="KW-1185">Reference proteome</keyword>
<organism evidence="4 5">
    <name type="scientific">Xenopus laevis</name>
    <name type="common">African clawed frog</name>
    <dbReference type="NCBI Taxonomy" id="8355"/>
    <lineage>
        <taxon>Eukaryota</taxon>
        <taxon>Metazoa</taxon>
        <taxon>Chordata</taxon>
        <taxon>Craniata</taxon>
        <taxon>Vertebrata</taxon>
        <taxon>Euteleostomi</taxon>
        <taxon>Amphibia</taxon>
        <taxon>Batrachia</taxon>
        <taxon>Anura</taxon>
        <taxon>Pipoidea</taxon>
        <taxon>Pipidae</taxon>
        <taxon>Xenopodinae</taxon>
        <taxon>Xenopus</taxon>
        <taxon>Xenopus</taxon>
    </lineage>
</organism>
<dbReference type="GeneID" id="108701546"/>
<name>A0A1L8EXM4_XENLA</name>
<evidence type="ECO:0000256" key="3">
    <source>
        <dbReference type="SAM" id="MobiDB-lite"/>
    </source>
</evidence>
<proteinExistence type="predicted"/>
<dbReference type="Pfam" id="PF12796">
    <property type="entry name" value="Ank_2"/>
    <property type="match status" value="1"/>
</dbReference>
<feature type="region of interest" description="Disordered" evidence="3">
    <location>
        <begin position="645"/>
        <end position="676"/>
    </location>
</feature>
<dbReference type="Gene3D" id="2.60.60.20">
    <property type="entry name" value="PLAT/LH2 domain"/>
    <property type="match status" value="1"/>
</dbReference>
<dbReference type="KEGG" id="xla:108701546"/>
<dbReference type="PaxDb" id="8355-A0A1L8EXM4"/>
<feature type="compositionally biased region" description="Polar residues" evidence="3">
    <location>
        <begin position="456"/>
        <end position="484"/>
    </location>
</feature>
<comment type="caution">
    <text evidence="2">Lacks conserved residue(s) required for the propagation of feature annotation.</text>
</comment>
<dbReference type="OMA" id="TCEEVEI"/>
<evidence type="ECO:0000313" key="4">
    <source>
        <dbReference type="Proteomes" id="UP000186698"/>
    </source>
</evidence>
<evidence type="ECO:0000256" key="1">
    <source>
        <dbReference type="PROSITE-ProRule" id="PRU00023"/>
    </source>
</evidence>
<feature type="compositionally biased region" description="Low complexity" evidence="3">
    <location>
        <begin position="698"/>
        <end position="712"/>
    </location>
</feature>